<evidence type="ECO:0000256" key="5">
    <source>
        <dbReference type="ARBA" id="ARBA00023002"/>
    </source>
</evidence>
<dbReference type="NCBIfam" id="NF005043">
    <property type="entry name" value="PRK06458.1-3"/>
    <property type="match status" value="1"/>
</dbReference>
<feature type="transmembrane region" description="Helical" evidence="8">
    <location>
        <begin position="103"/>
        <end position="124"/>
    </location>
</feature>
<keyword evidence="11" id="KW-1185">Reference proteome</keyword>
<reference evidence="10 11" key="1">
    <citation type="submission" date="2023-07" db="EMBL/GenBank/DDBJ databases">
        <title>Genomic Encyclopedia of Type Strains, Phase IV (KMG-IV): sequencing the most valuable type-strain genomes for metagenomic binning, comparative biology and taxonomic classification.</title>
        <authorList>
            <person name="Goeker M."/>
        </authorList>
    </citation>
    <scope>NUCLEOTIDE SEQUENCE [LARGE SCALE GENOMIC DNA]</scope>
    <source>
        <strain evidence="10 11">DSM 3770</strain>
    </source>
</reference>
<keyword evidence="3 7" id="KW-0812">Transmembrane</keyword>
<feature type="transmembrane region" description="Helical" evidence="8">
    <location>
        <begin position="454"/>
        <end position="471"/>
    </location>
</feature>
<feature type="transmembrane region" description="Helical" evidence="8">
    <location>
        <begin position="161"/>
        <end position="183"/>
    </location>
</feature>
<protein>
    <submittedName>
        <fullName evidence="10">Hydrogenase-4 component F</fullName>
        <ecNumber evidence="10">1.-.-.-</ecNumber>
    </submittedName>
</protein>
<evidence type="ECO:0000256" key="7">
    <source>
        <dbReference type="RuleBase" id="RU000320"/>
    </source>
</evidence>
<dbReference type="EC" id="1.-.-.-" evidence="10"/>
<gene>
    <name evidence="10" type="ORF">QOZ94_004010</name>
</gene>
<evidence type="ECO:0000256" key="4">
    <source>
        <dbReference type="ARBA" id="ARBA00022989"/>
    </source>
</evidence>
<feature type="transmembrane region" description="Helical" evidence="8">
    <location>
        <begin position="70"/>
        <end position="91"/>
    </location>
</feature>
<dbReference type="InterPro" id="IPR003918">
    <property type="entry name" value="NADH_UbQ_OxRdtase"/>
</dbReference>
<feature type="transmembrane region" description="Helical" evidence="8">
    <location>
        <begin position="275"/>
        <end position="294"/>
    </location>
</feature>
<keyword evidence="2" id="KW-1003">Cell membrane</keyword>
<keyword evidence="5 10" id="KW-0560">Oxidoreductase</keyword>
<feature type="domain" description="NADH:quinone oxidoreductase/Mrp antiporter transmembrane" evidence="9">
    <location>
        <begin position="125"/>
        <end position="417"/>
    </location>
</feature>
<organism evidence="10 11">
    <name type="scientific">Xanthobacter agilis</name>
    <dbReference type="NCBI Taxonomy" id="47492"/>
    <lineage>
        <taxon>Bacteria</taxon>
        <taxon>Pseudomonadati</taxon>
        <taxon>Pseudomonadota</taxon>
        <taxon>Alphaproteobacteria</taxon>
        <taxon>Hyphomicrobiales</taxon>
        <taxon>Xanthobacteraceae</taxon>
        <taxon>Xanthobacter</taxon>
    </lineage>
</organism>
<dbReference type="InterPro" id="IPR001750">
    <property type="entry name" value="ND/Mrp_TM"/>
</dbReference>
<dbReference type="PANTHER" id="PTHR42682:SF5">
    <property type="entry name" value="HYDROGENASE-4 COMPONENT F"/>
    <property type="match status" value="1"/>
</dbReference>
<dbReference type="Pfam" id="PF00361">
    <property type="entry name" value="Proton_antipo_M"/>
    <property type="match status" value="1"/>
</dbReference>
<feature type="transmembrane region" description="Helical" evidence="8">
    <location>
        <begin position="35"/>
        <end position="54"/>
    </location>
</feature>
<feature type="transmembrane region" description="Helical" evidence="8">
    <location>
        <begin position="375"/>
        <end position="393"/>
    </location>
</feature>
<comment type="caution">
    <text evidence="10">The sequence shown here is derived from an EMBL/GenBank/DDBJ whole genome shotgun (WGS) entry which is preliminary data.</text>
</comment>
<feature type="transmembrane region" description="Helical" evidence="8">
    <location>
        <begin position="130"/>
        <end position="149"/>
    </location>
</feature>
<evidence type="ECO:0000256" key="3">
    <source>
        <dbReference type="ARBA" id="ARBA00022692"/>
    </source>
</evidence>
<feature type="transmembrane region" description="Helical" evidence="8">
    <location>
        <begin position="6"/>
        <end position="28"/>
    </location>
</feature>
<sequence length="487" mass="51329">MSFATGLPSSIGVLLATPALAAALLAPWSHPRSGAWINVAACAVSFLAALGLLVQRPEAGPYILVDDLNIVFVILNTFVALTTAVFSATYISHELETGRLTPANLRIYHAMYQVLLFGMTLALVSNNLGVMWVSIEVATLSTVLMVGLYRTPEAIEAAWKYFMLGSVGIALALFGTILIYMAAQPVVGEGQDGMVWTVLVTRVQEFDPALLNLAFVFLLLGYGTKVGLAPLNAWLPDAHAEGPTPISAVLSGLLLNVALYAVLRFKLLLALNPGALAPGPLLMGMGLASLLIAGAMLYRRRDIKRLFAYSSIEHMGLIAFAFGIGGPIANFAGLLHMVMHSLTKSAIFFAVGHAVQVKGTQKLSDIRGLTTSHPLLGWSLVVGVLAIAGLPPGGVFMSEFLLVTSTFATPFPLMLLAVPLVVGLLIAFGALMLKLSGIAFGAPSPGTAPVKASYGPMLLHLALVLIAGLYLPGPLVTWFQHVAKLLG</sequence>
<keyword evidence="4 8" id="KW-1133">Transmembrane helix</keyword>
<feature type="transmembrane region" description="Helical" evidence="8">
    <location>
        <begin position="246"/>
        <end position="263"/>
    </location>
</feature>
<name>A0ABU0LJC1_XANAG</name>
<dbReference type="EMBL" id="JAUSVY010000014">
    <property type="protein sequence ID" value="MDQ0507194.1"/>
    <property type="molecule type" value="Genomic_DNA"/>
</dbReference>
<evidence type="ECO:0000259" key="9">
    <source>
        <dbReference type="Pfam" id="PF00361"/>
    </source>
</evidence>
<evidence type="ECO:0000256" key="8">
    <source>
        <dbReference type="SAM" id="Phobius"/>
    </source>
</evidence>
<dbReference type="NCBIfam" id="NF005045">
    <property type="entry name" value="PRK06458.1-5"/>
    <property type="match status" value="1"/>
</dbReference>
<dbReference type="Proteomes" id="UP001241747">
    <property type="component" value="Unassembled WGS sequence"/>
</dbReference>
<keyword evidence="6 8" id="KW-0472">Membrane</keyword>
<dbReference type="PRINTS" id="PR01437">
    <property type="entry name" value="NUOXDRDTASE4"/>
</dbReference>
<evidence type="ECO:0000256" key="1">
    <source>
        <dbReference type="ARBA" id="ARBA00004651"/>
    </source>
</evidence>
<accession>A0ABU0LJC1</accession>
<dbReference type="GO" id="GO:0016491">
    <property type="term" value="F:oxidoreductase activity"/>
    <property type="evidence" value="ECO:0007669"/>
    <property type="project" value="UniProtKB-KW"/>
</dbReference>
<proteinExistence type="predicted"/>
<evidence type="ECO:0000313" key="10">
    <source>
        <dbReference type="EMBL" id="MDQ0507194.1"/>
    </source>
</evidence>
<dbReference type="PANTHER" id="PTHR42682">
    <property type="entry name" value="HYDROGENASE-4 COMPONENT F"/>
    <property type="match status" value="1"/>
</dbReference>
<evidence type="ECO:0000313" key="11">
    <source>
        <dbReference type="Proteomes" id="UP001241747"/>
    </source>
</evidence>
<evidence type="ECO:0000256" key="2">
    <source>
        <dbReference type="ARBA" id="ARBA00022475"/>
    </source>
</evidence>
<comment type="subcellular location">
    <subcellularLocation>
        <location evidence="1">Cell membrane</location>
        <topology evidence="1">Multi-pass membrane protein</topology>
    </subcellularLocation>
    <subcellularLocation>
        <location evidence="7">Membrane</location>
        <topology evidence="7">Multi-pass membrane protein</topology>
    </subcellularLocation>
</comment>
<dbReference type="RefSeq" id="WP_237346356.1">
    <property type="nucleotide sequence ID" value="NZ_JABWGX010000018.1"/>
</dbReference>
<evidence type="ECO:0000256" key="6">
    <source>
        <dbReference type="ARBA" id="ARBA00023136"/>
    </source>
</evidence>
<feature type="transmembrane region" description="Helical" evidence="8">
    <location>
        <begin position="413"/>
        <end position="433"/>
    </location>
</feature>
<feature type="transmembrane region" description="Helical" evidence="8">
    <location>
        <begin position="306"/>
        <end position="328"/>
    </location>
</feature>
<feature type="transmembrane region" description="Helical" evidence="8">
    <location>
        <begin position="209"/>
        <end position="234"/>
    </location>
</feature>
<dbReference type="InterPro" id="IPR052175">
    <property type="entry name" value="ComplexI-like_HydComp"/>
</dbReference>